<keyword evidence="2" id="KW-1185">Reference proteome</keyword>
<accession>A0ACC2RFQ4</accession>
<evidence type="ECO:0000313" key="2">
    <source>
        <dbReference type="Proteomes" id="UP001165960"/>
    </source>
</evidence>
<protein>
    <submittedName>
        <fullName evidence="1">Uncharacterized protein</fullName>
    </submittedName>
</protein>
<dbReference type="EMBL" id="QTSX02007304">
    <property type="protein sequence ID" value="KAJ9048885.1"/>
    <property type="molecule type" value="Genomic_DNA"/>
</dbReference>
<gene>
    <name evidence="1" type="ORF">DSO57_1030130</name>
</gene>
<proteinExistence type="predicted"/>
<name>A0ACC2RFQ4_9FUNG</name>
<dbReference type="Proteomes" id="UP001165960">
    <property type="component" value="Unassembled WGS sequence"/>
</dbReference>
<sequence length="56" mass="6317">MSAATRHLADSGLAKGKAIRKLCNRQEQIRQIRKAQRTSDEFPAKQIILLDRTILG</sequence>
<organism evidence="1 2">
    <name type="scientific">Entomophthora muscae</name>
    <dbReference type="NCBI Taxonomy" id="34485"/>
    <lineage>
        <taxon>Eukaryota</taxon>
        <taxon>Fungi</taxon>
        <taxon>Fungi incertae sedis</taxon>
        <taxon>Zoopagomycota</taxon>
        <taxon>Entomophthoromycotina</taxon>
        <taxon>Entomophthoromycetes</taxon>
        <taxon>Entomophthorales</taxon>
        <taxon>Entomophthoraceae</taxon>
        <taxon>Entomophthora</taxon>
    </lineage>
</organism>
<comment type="caution">
    <text evidence="1">The sequence shown here is derived from an EMBL/GenBank/DDBJ whole genome shotgun (WGS) entry which is preliminary data.</text>
</comment>
<reference evidence="1" key="1">
    <citation type="submission" date="2022-04" db="EMBL/GenBank/DDBJ databases">
        <title>Genome of the entomopathogenic fungus Entomophthora muscae.</title>
        <authorList>
            <person name="Elya C."/>
            <person name="Lovett B.R."/>
            <person name="Lee E."/>
            <person name="Macias A.M."/>
            <person name="Hajek A.E."/>
            <person name="De Bivort B.L."/>
            <person name="Kasson M.T."/>
            <person name="De Fine Licht H.H."/>
            <person name="Stajich J.E."/>
        </authorList>
    </citation>
    <scope>NUCLEOTIDE SEQUENCE</scope>
    <source>
        <strain evidence="1">Berkeley</strain>
    </source>
</reference>
<evidence type="ECO:0000313" key="1">
    <source>
        <dbReference type="EMBL" id="KAJ9048885.1"/>
    </source>
</evidence>